<name>A0A8J6B3C6_9EUKA</name>
<evidence type="ECO:0000313" key="4">
    <source>
        <dbReference type="EMBL" id="KAG9397455.1"/>
    </source>
</evidence>
<protein>
    <submittedName>
        <fullName evidence="4">Ribosomal protein L32e</fullName>
    </submittedName>
</protein>
<dbReference type="Pfam" id="PF01655">
    <property type="entry name" value="Ribosomal_L32e"/>
    <property type="match status" value="1"/>
</dbReference>
<dbReference type="AlphaFoldDB" id="A0A8J6B3C6"/>
<organism evidence="4 5">
    <name type="scientific">Carpediemonas membranifera</name>
    <dbReference type="NCBI Taxonomy" id="201153"/>
    <lineage>
        <taxon>Eukaryota</taxon>
        <taxon>Metamonada</taxon>
        <taxon>Carpediemonas-like organisms</taxon>
        <taxon>Carpediemonas</taxon>
    </lineage>
</organism>
<comment type="caution">
    <text evidence="4">The sequence shown here is derived from an EMBL/GenBank/DDBJ whole genome shotgun (WGS) entry which is preliminary data.</text>
</comment>
<dbReference type="EMBL" id="JAHDYR010000002">
    <property type="protein sequence ID" value="KAG9397455.1"/>
    <property type="molecule type" value="Genomic_DNA"/>
</dbReference>
<keyword evidence="5" id="KW-1185">Reference proteome</keyword>
<accession>A0A8J6B3C6</accession>
<keyword evidence="2 4" id="KW-0689">Ribosomal protein</keyword>
<comment type="similarity">
    <text evidence="1">Belongs to the eukaryotic ribosomal protein eL32 family.</text>
</comment>
<keyword evidence="3" id="KW-0687">Ribonucleoprotein</keyword>
<dbReference type="GO" id="GO:0006412">
    <property type="term" value="P:translation"/>
    <property type="evidence" value="ECO:0007669"/>
    <property type="project" value="InterPro"/>
</dbReference>
<dbReference type="SMART" id="SM01393">
    <property type="entry name" value="Ribosomal_L32e"/>
    <property type="match status" value="1"/>
</dbReference>
<reference evidence="4" key="1">
    <citation type="submission" date="2021-05" db="EMBL/GenBank/DDBJ databases">
        <title>A free-living protist that lacks canonical eukaryotic 1 DNA replication and segregation systems.</title>
        <authorList>
            <person name="Salas-Leiva D.E."/>
            <person name="Tromer E.C."/>
            <person name="Curtis B.A."/>
            <person name="Jerlstrom-Hultqvist J."/>
            <person name="Kolisko M."/>
            <person name="Yi Z."/>
            <person name="Salas-Leiva J.S."/>
            <person name="Gallot-Lavallee L."/>
            <person name="Kops G.J.P.L."/>
            <person name="Archibald J.M."/>
            <person name="Simpson A.G.B."/>
            <person name="Roger A.J."/>
        </authorList>
    </citation>
    <scope>NUCLEOTIDE SEQUENCE</scope>
    <source>
        <strain evidence="4">BICM</strain>
    </source>
</reference>
<dbReference type="PANTHER" id="PTHR23413">
    <property type="entry name" value="60S RIBOSOMAL PROTEIN L32 AND DNA-DIRECTED RNA POLYMERASE II, SUBUNIT N"/>
    <property type="match status" value="1"/>
</dbReference>
<dbReference type="InterPro" id="IPR036351">
    <property type="entry name" value="Ribosomal_eL32_sf"/>
</dbReference>
<dbReference type="GO" id="GO:0022625">
    <property type="term" value="C:cytosolic large ribosomal subunit"/>
    <property type="evidence" value="ECO:0007669"/>
    <property type="project" value="TreeGrafter"/>
</dbReference>
<dbReference type="InterPro" id="IPR001515">
    <property type="entry name" value="Ribosomal_eL32"/>
</dbReference>
<proteinExistence type="inferred from homology"/>
<evidence type="ECO:0000256" key="2">
    <source>
        <dbReference type="ARBA" id="ARBA00022980"/>
    </source>
</evidence>
<dbReference type="CDD" id="cd00513">
    <property type="entry name" value="Ribosomal_L32_L32e"/>
    <property type="match status" value="1"/>
</dbReference>
<gene>
    <name evidence="4" type="ORF">J8273_0951</name>
</gene>
<evidence type="ECO:0000256" key="3">
    <source>
        <dbReference type="ARBA" id="ARBA00023274"/>
    </source>
</evidence>
<evidence type="ECO:0000256" key="1">
    <source>
        <dbReference type="ARBA" id="ARBA00008431"/>
    </source>
</evidence>
<dbReference type="OrthoDB" id="268693at2759"/>
<dbReference type="Proteomes" id="UP000717585">
    <property type="component" value="Unassembled WGS sequence"/>
</dbReference>
<sequence>MAGPRALCKPKIVKKKTNSFKRFQSQRFKRVSTSWRQVHGIDSSLRRGMRGEIPKPNIGYRSNKNTRHMLPNGFFLHQVANVKDLEVLLNHNRTYAAQIAATVSAQKRKAIVARAKELNIRVLNADAKLRTEEQQ</sequence>
<evidence type="ECO:0000313" key="5">
    <source>
        <dbReference type="Proteomes" id="UP000717585"/>
    </source>
</evidence>
<dbReference type="PANTHER" id="PTHR23413:SF1">
    <property type="entry name" value="RIBOSOMAL PROTEIN L32"/>
    <property type="match status" value="1"/>
</dbReference>
<dbReference type="SUPFAM" id="SSF52042">
    <property type="entry name" value="Ribosomal protein L32e"/>
    <property type="match status" value="1"/>
</dbReference>
<dbReference type="GO" id="GO:0003735">
    <property type="term" value="F:structural constituent of ribosome"/>
    <property type="evidence" value="ECO:0007669"/>
    <property type="project" value="InterPro"/>
</dbReference>